<keyword evidence="3 5" id="KW-0863">Zinc-finger</keyword>
<keyword evidence="1" id="KW-0479">Metal-binding</keyword>
<dbReference type="FunFam" id="3.30.160.60:FF:002485">
    <property type="entry name" value="Potential zinc finger protein"/>
    <property type="match status" value="1"/>
</dbReference>
<feature type="region of interest" description="Disordered" evidence="6">
    <location>
        <begin position="73"/>
        <end position="102"/>
    </location>
</feature>
<feature type="compositionally biased region" description="Low complexity" evidence="6">
    <location>
        <begin position="73"/>
        <end position="82"/>
    </location>
</feature>
<proteinExistence type="predicted"/>
<dbReference type="GO" id="GO:0008270">
    <property type="term" value="F:zinc ion binding"/>
    <property type="evidence" value="ECO:0007669"/>
    <property type="project" value="UniProtKB-KW"/>
</dbReference>
<organism evidence="8 9">
    <name type="scientific">Sporisorium graminicola</name>
    <dbReference type="NCBI Taxonomy" id="280036"/>
    <lineage>
        <taxon>Eukaryota</taxon>
        <taxon>Fungi</taxon>
        <taxon>Dikarya</taxon>
        <taxon>Basidiomycota</taxon>
        <taxon>Ustilaginomycotina</taxon>
        <taxon>Ustilaginomycetes</taxon>
        <taxon>Ustilaginales</taxon>
        <taxon>Ustilaginaceae</taxon>
        <taxon>Sporisorium</taxon>
    </lineage>
</organism>
<gene>
    <name evidence="8" type="ORF">EX895_000196</name>
</gene>
<dbReference type="SUPFAM" id="SSF57667">
    <property type="entry name" value="beta-beta-alpha zinc fingers"/>
    <property type="match status" value="1"/>
</dbReference>
<feature type="region of interest" description="Disordered" evidence="6">
    <location>
        <begin position="264"/>
        <end position="292"/>
    </location>
</feature>
<feature type="region of interest" description="Disordered" evidence="6">
    <location>
        <begin position="668"/>
        <end position="757"/>
    </location>
</feature>
<feature type="compositionally biased region" description="Low complexity" evidence="6">
    <location>
        <begin position="708"/>
        <end position="757"/>
    </location>
</feature>
<dbReference type="PROSITE" id="PS00028">
    <property type="entry name" value="ZINC_FINGER_C2H2_1"/>
    <property type="match status" value="1"/>
</dbReference>
<dbReference type="FunFam" id="3.30.160.60:FF:000843">
    <property type="entry name" value="Potential zinc finger protein"/>
    <property type="match status" value="1"/>
</dbReference>
<dbReference type="KEGG" id="sgra:EX895_000196"/>
<dbReference type="AlphaFoldDB" id="A0A4U7L2V4"/>
<sequence>MTSVLANVRSHFTQSGMSNEPRFQYADLSRALAPSTSSSTLSLANPSSSASSSTMPLSSSSFALAAATPATTMSSAPTTSDAVPHSQAGIVPSSVSASDPNSLYSSSVIPTSRAFDSVLAGYATSSTLEDVSASCPPEGPSFSTSDFDANLAAAAFAPMFSSNDATGLDDPSAPLSFPVLPASLLDEAPEYEYSVHTRLNVFEATDFGTDIPSFSFADDGTPLLDNTAEYALWSTGLGVEAGDLTASAAFSYPDDELALIDSSSRLETQPRTAGHFDLSSRPDDSLDLSSDSLLTPRNALPLASTSNSAAADVHLGPGISSGLASFPGSSTASLVDGAPSVLHPGPASNHLHQRQPQQAAMQRMSLEADGMYESQAGPSRGLNRPRDALLSANSPYGRGRPSLQAQRSLNNINAASNFSPQGFNPELRRLSTGAGVSGAGGVRGPSRDPVVPSQNVGRARLMSWQSGGAYSGEDWQSSNIADSALGISGDAGLGLGAHGMSDTVVPNGMSMHAGGMIQPSRSYGYGMHPSSSGFMPHHGMNPHQTDMINALGDAMDARIDVDGIAKCPYPNCNKTFAKNRSYNLKAHLRSHSQLKPFACSVCPRAFSRKHDLERHSRVHSGDKPYVCEICGKGFPRSDALRRHWRVEKECGDKAAALEASQSLTSVLSEGGMGYNHERSPDQQSHQLQYNQPLQSSSSSGLYGHGALQQQQQQQPQQRQQQQQQQQQQFAQQQQQHYSGQGQQQRTWADQQQQLRRA</sequence>
<feature type="domain" description="C2H2-type" evidence="7">
    <location>
        <begin position="625"/>
        <end position="654"/>
    </location>
</feature>
<feature type="compositionally biased region" description="Low complexity" evidence="6">
    <location>
        <begin position="354"/>
        <end position="364"/>
    </location>
</feature>
<evidence type="ECO:0000313" key="9">
    <source>
        <dbReference type="Proteomes" id="UP000306050"/>
    </source>
</evidence>
<evidence type="ECO:0000313" key="8">
    <source>
        <dbReference type="EMBL" id="TKY90198.1"/>
    </source>
</evidence>
<dbReference type="Pfam" id="PF00096">
    <property type="entry name" value="zf-C2H2"/>
    <property type="match status" value="2"/>
</dbReference>
<feature type="domain" description="C2H2-type" evidence="7">
    <location>
        <begin position="597"/>
        <end position="624"/>
    </location>
</feature>
<feature type="region of interest" description="Disordered" evidence="6">
    <location>
        <begin position="431"/>
        <end position="454"/>
    </location>
</feature>
<evidence type="ECO:0000256" key="1">
    <source>
        <dbReference type="ARBA" id="ARBA00022723"/>
    </source>
</evidence>
<dbReference type="EMBL" id="SRRM01000002">
    <property type="protein sequence ID" value="TKY90198.1"/>
    <property type="molecule type" value="Genomic_DNA"/>
</dbReference>
<comment type="caution">
    <text evidence="8">The sequence shown here is derived from an EMBL/GenBank/DDBJ whole genome shotgun (WGS) entry which is preliminary data.</text>
</comment>
<accession>A0A4U7L2V4</accession>
<dbReference type="PROSITE" id="PS50157">
    <property type="entry name" value="ZINC_FINGER_C2H2_2"/>
    <property type="match status" value="2"/>
</dbReference>
<dbReference type="InterPro" id="IPR013087">
    <property type="entry name" value="Znf_C2H2_type"/>
</dbReference>
<keyword evidence="4" id="KW-0862">Zinc</keyword>
<dbReference type="OrthoDB" id="8922241at2759"/>
<evidence type="ECO:0000256" key="2">
    <source>
        <dbReference type="ARBA" id="ARBA00022737"/>
    </source>
</evidence>
<dbReference type="GO" id="GO:0000981">
    <property type="term" value="F:DNA-binding transcription factor activity, RNA polymerase II-specific"/>
    <property type="evidence" value="ECO:0007669"/>
    <property type="project" value="TreeGrafter"/>
</dbReference>
<dbReference type="GeneID" id="40723091"/>
<dbReference type="InterPro" id="IPR036236">
    <property type="entry name" value="Znf_C2H2_sf"/>
</dbReference>
<dbReference type="GO" id="GO:0005634">
    <property type="term" value="C:nucleus"/>
    <property type="evidence" value="ECO:0007669"/>
    <property type="project" value="TreeGrafter"/>
</dbReference>
<dbReference type="RefSeq" id="XP_029742183.1">
    <property type="nucleotide sequence ID" value="XM_029880797.1"/>
</dbReference>
<evidence type="ECO:0000256" key="3">
    <source>
        <dbReference type="ARBA" id="ARBA00022771"/>
    </source>
</evidence>
<dbReference type="PANTHER" id="PTHR24408">
    <property type="entry name" value="ZINC FINGER PROTEIN"/>
    <property type="match status" value="1"/>
</dbReference>
<reference evidence="8 9" key="1">
    <citation type="submission" date="2019-05" db="EMBL/GenBank/DDBJ databases">
        <title>Sporisorium graminicola CBS 10092 draft sequencing and annotation.</title>
        <authorList>
            <person name="Solano-Gonzalez S."/>
            <person name="Caddick M.X."/>
            <person name="Darby A."/>
        </authorList>
    </citation>
    <scope>NUCLEOTIDE SEQUENCE [LARGE SCALE GENOMIC DNA]</scope>
    <source>
        <strain evidence="8 9">CBS 10092</strain>
    </source>
</reference>
<feature type="compositionally biased region" description="Polar residues" evidence="6">
    <location>
        <begin position="93"/>
        <end position="102"/>
    </location>
</feature>
<keyword evidence="2" id="KW-0677">Repeat</keyword>
<dbReference type="SMART" id="SM00355">
    <property type="entry name" value="ZnF_C2H2"/>
    <property type="match status" value="3"/>
</dbReference>
<name>A0A4U7L2V4_9BASI</name>
<evidence type="ECO:0000259" key="7">
    <source>
        <dbReference type="PROSITE" id="PS50157"/>
    </source>
</evidence>
<protein>
    <recommendedName>
        <fullName evidence="7">C2H2-type domain-containing protein</fullName>
    </recommendedName>
</protein>
<dbReference type="GO" id="GO:0043565">
    <property type="term" value="F:sequence-specific DNA binding"/>
    <property type="evidence" value="ECO:0007669"/>
    <property type="project" value="TreeGrafter"/>
</dbReference>
<dbReference type="Gene3D" id="3.30.160.60">
    <property type="entry name" value="Classic Zinc Finger"/>
    <property type="match status" value="3"/>
</dbReference>
<evidence type="ECO:0000256" key="4">
    <source>
        <dbReference type="ARBA" id="ARBA00022833"/>
    </source>
</evidence>
<dbReference type="PANTHER" id="PTHR24408:SF34">
    <property type="entry name" value="ZINC FINGER PROTEIN 672-RELATED"/>
    <property type="match status" value="1"/>
</dbReference>
<evidence type="ECO:0000256" key="5">
    <source>
        <dbReference type="PROSITE-ProRule" id="PRU00042"/>
    </source>
</evidence>
<feature type="region of interest" description="Disordered" evidence="6">
    <location>
        <begin position="336"/>
        <end position="403"/>
    </location>
</feature>
<feature type="compositionally biased region" description="Polar residues" evidence="6">
    <location>
        <begin position="681"/>
        <end position="700"/>
    </location>
</feature>
<evidence type="ECO:0000256" key="6">
    <source>
        <dbReference type="SAM" id="MobiDB-lite"/>
    </source>
</evidence>
<keyword evidence="9" id="KW-1185">Reference proteome</keyword>
<dbReference type="Proteomes" id="UP000306050">
    <property type="component" value="Chromosome SGRAM_1"/>
</dbReference>